<protein>
    <recommendedName>
        <fullName evidence="3">SMI1/KNR4 family protein SUKH-1</fullName>
    </recommendedName>
</protein>
<organism evidence="1 2">
    <name type="scientific">Promicromonospora aerolata</name>
    <dbReference type="NCBI Taxonomy" id="195749"/>
    <lineage>
        <taxon>Bacteria</taxon>
        <taxon>Bacillati</taxon>
        <taxon>Actinomycetota</taxon>
        <taxon>Actinomycetes</taxon>
        <taxon>Micrococcales</taxon>
        <taxon>Promicromonosporaceae</taxon>
        <taxon>Promicromonospora</taxon>
    </lineage>
</organism>
<reference evidence="2" key="1">
    <citation type="journal article" date="2019" name="Int. J. Syst. Evol. Microbiol.">
        <title>The Global Catalogue of Microorganisms (GCM) 10K type strain sequencing project: providing services to taxonomists for standard genome sequencing and annotation.</title>
        <authorList>
            <consortium name="The Broad Institute Genomics Platform"/>
            <consortium name="The Broad Institute Genome Sequencing Center for Infectious Disease"/>
            <person name="Wu L."/>
            <person name="Ma J."/>
        </authorList>
    </citation>
    <scope>NUCLEOTIDE SEQUENCE [LARGE SCALE GENOMIC DNA]</scope>
    <source>
        <strain evidence="2">CCM 7043</strain>
    </source>
</reference>
<evidence type="ECO:0008006" key="3">
    <source>
        <dbReference type="Google" id="ProtNLM"/>
    </source>
</evidence>
<accession>A0ABW4VF67</accession>
<evidence type="ECO:0000313" key="1">
    <source>
        <dbReference type="EMBL" id="MFD2028423.1"/>
    </source>
</evidence>
<sequence>MLAGTPVTADHFDVAPEAAEAAQDRSSAWRFLARFAECWLGRPLDATSGVLPDQIRTREADLGVRLPSAVREFYGLAGRRHDLFSNQDVLLSIVGRQMYVDAGALIVRHENQGVCRWGILTEHLDQEDPPVVVLGGLADKSQERWEPWTETFSAAVVQWLVYESCMRPG</sequence>
<keyword evidence="2" id="KW-1185">Reference proteome</keyword>
<evidence type="ECO:0000313" key="2">
    <source>
        <dbReference type="Proteomes" id="UP001597338"/>
    </source>
</evidence>
<dbReference type="EMBL" id="JBHUHF010000001">
    <property type="protein sequence ID" value="MFD2028423.1"/>
    <property type="molecule type" value="Genomic_DNA"/>
</dbReference>
<dbReference type="RefSeq" id="WP_377200110.1">
    <property type="nucleotide sequence ID" value="NZ_JBHUHF010000001.1"/>
</dbReference>
<gene>
    <name evidence="1" type="ORF">ACFSL2_23235</name>
</gene>
<name>A0ABW4VF67_9MICO</name>
<proteinExistence type="predicted"/>
<comment type="caution">
    <text evidence="1">The sequence shown here is derived from an EMBL/GenBank/DDBJ whole genome shotgun (WGS) entry which is preliminary data.</text>
</comment>
<dbReference type="Proteomes" id="UP001597338">
    <property type="component" value="Unassembled WGS sequence"/>
</dbReference>